<dbReference type="SMART" id="SM00490">
    <property type="entry name" value="HELICc"/>
    <property type="match status" value="1"/>
</dbReference>
<sequence length="381" mass="41635">MSFATLGLHPELLSAIAAQPGFKRPYPIQSKAIPAVLKGKDLIAVAKTGSGKTASFILPLLQLIHCQGADERRRLRALILVPTRELAAQIEGVARQLGSHLNPRVKTGAVFGGVAINPQMIQLKGIELLIATPGRLLELVAKNSVQLSSVATLVLDEADRLYAEDFQDELREILALLPAKRQNLLFSATFPPEVERLAASLLTDPMRIEIEAESSEPELITQQIYLVDSSRKGPLLRFLVKSGDWKQVLVFTSSQKRADNVARKLVANGISASTFHSGMSQGGRTAVLAKFKAGELRVLIATDLASRGIDVQFLPHVVNYELPRSPIDYQHRIGRTGRAETAGVAVTLLCPEDLAHFKVIEKRLGQRLPRIDTAELDLSTY</sequence>
<dbReference type="Gene3D" id="3.40.50.300">
    <property type="entry name" value="P-loop containing nucleotide triphosphate hydrolases"/>
    <property type="match status" value="2"/>
</dbReference>
<comment type="similarity">
    <text evidence="5 7">Belongs to the DEAD box helicase family.</text>
</comment>
<evidence type="ECO:0000313" key="11">
    <source>
        <dbReference type="EMBL" id="BCG48731.1"/>
    </source>
</evidence>
<gene>
    <name evidence="11" type="ORF">GEOBRER4_n3625</name>
</gene>
<evidence type="ECO:0000256" key="6">
    <source>
        <dbReference type="PROSITE-ProRule" id="PRU00552"/>
    </source>
</evidence>
<dbReference type="PANTHER" id="PTHR47959">
    <property type="entry name" value="ATP-DEPENDENT RNA HELICASE RHLE-RELATED"/>
    <property type="match status" value="1"/>
</dbReference>
<dbReference type="GO" id="GO:0005524">
    <property type="term" value="F:ATP binding"/>
    <property type="evidence" value="ECO:0007669"/>
    <property type="project" value="UniProtKB-KW"/>
</dbReference>
<keyword evidence="3 7" id="KW-0347">Helicase</keyword>
<dbReference type="InterPro" id="IPR011545">
    <property type="entry name" value="DEAD/DEAH_box_helicase_dom"/>
</dbReference>
<keyword evidence="12" id="KW-1185">Reference proteome</keyword>
<dbReference type="PROSITE" id="PS00039">
    <property type="entry name" value="DEAD_ATP_HELICASE"/>
    <property type="match status" value="1"/>
</dbReference>
<evidence type="ECO:0000313" key="12">
    <source>
        <dbReference type="Proteomes" id="UP000515472"/>
    </source>
</evidence>
<evidence type="ECO:0000256" key="1">
    <source>
        <dbReference type="ARBA" id="ARBA00022741"/>
    </source>
</evidence>
<name>A0A6S6MB16_9BACT</name>
<dbReference type="PROSITE" id="PS51192">
    <property type="entry name" value="HELICASE_ATP_BIND_1"/>
    <property type="match status" value="1"/>
</dbReference>
<evidence type="ECO:0000256" key="5">
    <source>
        <dbReference type="ARBA" id="ARBA00038437"/>
    </source>
</evidence>
<feature type="domain" description="Helicase C-terminal" evidence="9">
    <location>
        <begin position="234"/>
        <end position="379"/>
    </location>
</feature>
<keyword evidence="1 7" id="KW-0547">Nucleotide-binding</keyword>
<evidence type="ECO:0000259" key="10">
    <source>
        <dbReference type="PROSITE" id="PS51195"/>
    </source>
</evidence>
<dbReference type="SUPFAM" id="SSF52540">
    <property type="entry name" value="P-loop containing nucleoside triphosphate hydrolases"/>
    <property type="match status" value="1"/>
</dbReference>
<feature type="short sequence motif" description="Q motif" evidence="6">
    <location>
        <begin position="1"/>
        <end position="30"/>
    </location>
</feature>
<dbReference type="EMBL" id="AP023213">
    <property type="protein sequence ID" value="BCG48731.1"/>
    <property type="molecule type" value="Genomic_DNA"/>
</dbReference>
<dbReference type="KEGG" id="gbn:GEOBRER4_34810"/>
<dbReference type="InterPro" id="IPR000629">
    <property type="entry name" value="RNA-helicase_DEAD-box_CS"/>
</dbReference>
<dbReference type="GO" id="GO:0016787">
    <property type="term" value="F:hydrolase activity"/>
    <property type="evidence" value="ECO:0007669"/>
    <property type="project" value="UniProtKB-KW"/>
</dbReference>
<dbReference type="InterPro" id="IPR044742">
    <property type="entry name" value="DEAD/DEAH_RhlB"/>
</dbReference>
<dbReference type="InterPro" id="IPR027417">
    <property type="entry name" value="P-loop_NTPase"/>
</dbReference>
<dbReference type="GO" id="GO:0003676">
    <property type="term" value="F:nucleic acid binding"/>
    <property type="evidence" value="ECO:0007669"/>
    <property type="project" value="InterPro"/>
</dbReference>
<dbReference type="InterPro" id="IPR014014">
    <property type="entry name" value="RNA_helicase_DEAD_Q_motif"/>
</dbReference>
<dbReference type="AlphaFoldDB" id="A0A6S6MB16"/>
<evidence type="ECO:0000259" key="8">
    <source>
        <dbReference type="PROSITE" id="PS51192"/>
    </source>
</evidence>
<feature type="domain" description="DEAD-box RNA helicase Q" evidence="10">
    <location>
        <begin position="1"/>
        <end position="30"/>
    </location>
</feature>
<reference evidence="11 12" key="1">
    <citation type="submission" date="2020-06" db="EMBL/GenBank/DDBJ databases">
        <title>Interaction of electrochemicaly active bacteria, Geobacter bremensis R4 on different carbon anode.</title>
        <authorList>
            <person name="Meng L."/>
            <person name="Yoshida N."/>
        </authorList>
    </citation>
    <scope>NUCLEOTIDE SEQUENCE [LARGE SCALE GENOMIC DNA]</scope>
    <source>
        <strain evidence="11 12">R4</strain>
    </source>
</reference>
<evidence type="ECO:0000256" key="4">
    <source>
        <dbReference type="ARBA" id="ARBA00022840"/>
    </source>
</evidence>
<dbReference type="RefSeq" id="WP_185243371.1">
    <property type="nucleotide sequence ID" value="NZ_AP023213.1"/>
</dbReference>
<dbReference type="SMART" id="SM00487">
    <property type="entry name" value="DEXDc"/>
    <property type="match status" value="1"/>
</dbReference>
<organism evidence="11 12">
    <name type="scientific">Citrifermentans bremense</name>
    <dbReference type="NCBI Taxonomy" id="60035"/>
    <lineage>
        <taxon>Bacteria</taxon>
        <taxon>Pseudomonadati</taxon>
        <taxon>Thermodesulfobacteriota</taxon>
        <taxon>Desulfuromonadia</taxon>
        <taxon>Geobacterales</taxon>
        <taxon>Geobacteraceae</taxon>
        <taxon>Citrifermentans</taxon>
    </lineage>
</organism>
<dbReference type="PANTHER" id="PTHR47959:SF13">
    <property type="entry name" value="ATP-DEPENDENT RNA HELICASE RHLE"/>
    <property type="match status" value="1"/>
</dbReference>
<protein>
    <submittedName>
        <fullName evidence="11">ATP-dependent RNA helicase RhlE</fullName>
    </submittedName>
</protein>
<dbReference type="GO" id="GO:0003724">
    <property type="term" value="F:RNA helicase activity"/>
    <property type="evidence" value="ECO:0007669"/>
    <property type="project" value="InterPro"/>
</dbReference>
<evidence type="ECO:0000256" key="2">
    <source>
        <dbReference type="ARBA" id="ARBA00022801"/>
    </source>
</evidence>
<evidence type="ECO:0000256" key="3">
    <source>
        <dbReference type="ARBA" id="ARBA00022806"/>
    </source>
</evidence>
<dbReference type="InterPro" id="IPR050079">
    <property type="entry name" value="DEAD_box_RNA_helicase"/>
</dbReference>
<dbReference type="Proteomes" id="UP000515472">
    <property type="component" value="Chromosome"/>
</dbReference>
<dbReference type="InterPro" id="IPR014001">
    <property type="entry name" value="Helicase_ATP-bd"/>
</dbReference>
<evidence type="ECO:0000256" key="7">
    <source>
        <dbReference type="RuleBase" id="RU000492"/>
    </source>
</evidence>
<keyword evidence="4 7" id="KW-0067">ATP-binding</keyword>
<accession>A0A6S6MB16</accession>
<dbReference type="PROSITE" id="PS51194">
    <property type="entry name" value="HELICASE_CTER"/>
    <property type="match status" value="1"/>
</dbReference>
<dbReference type="InterPro" id="IPR001650">
    <property type="entry name" value="Helicase_C-like"/>
</dbReference>
<dbReference type="PROSITE" id="PS51195">
    <property type="entry name" value="Q_MOTIF"/>
    <property type="match status" value="1"/>
</dbReference>
<feature type="domain" description="Helicase ATP-binding" evidence="8">
    <location>
        <begin position="33"/>
        <end position="208"/>
    </location>
</feature>
<dbReference type="Pfam" id="PF00271">
    <property type="entry name" value="Helicase_C"/>
    <property type="match status" value="1"/>
</dbReference>
<dbReference type="Pfam" id="PF00270">
    <property type="entry name" value="DEAD"/>
    <property type="match status" value="1"/>
</dbReference>
<keyword evidence="2 7" id="KW-0378">Hydrolase</keyword>
<dbReference type="GO" id="GO:0005829">
    <property type="term" value="C:cytosol"/>
    <property type="evidence" value="ECO:0007669"/>
    <property type="project" value="TreeGrafter"/>
</dbReference>
<proteinExistence type="inferred from homology"/>
<dbReference type="CDD" id="cd18787">
    <property type="entry name" value="SF2_C_DEAD"/>
    <property type="match status" value="1"/>
</dbReference>
<dbReference type="CDD" id="cd00268">
    <property type="entry name" value="DEADc"/>
    <property type="match status" value="1"/>
</dbReference>
<evidence type="ECO:0000259" key="9">
    <source>
        <dbReference type="PROSITE" id="PS51194"/>
    </source>
</evidence>